<dbReference type="EMBL" id="JAMXFF010000042">
    <property type="protein sequence ID" value="MCT7969077.1"/>
    <property type="molecule type" value="Genomic_DNA"/>
</dbReference>
<accession>A0ABT2MX37</accession>
<keyword evidence="1" id="KW-1133">Transmembrane helix</keyword>
<reference evidence="2 3" key="1">
    <citation type="journal article" date="2022" name="Front. Microbiol.">
        <title>High genomic differentiation and limited gene flow indicate recent cryptic speciation within the genus Laspinema (cyanobacteria).</title>
        <authorList>
            <person name="Stanojkovic A."/>
            <person name="Skoupy S."/>
            <person name="Skaloud P."/>
            <person name="Dvorak P."/>
        </authorList>
    </citation>
    <scope>NUCLEOTIDE SEQUENCE [LARGE SCALE GENOMIC DNA]</scope>
    <source>
        <strain evidence="2 3">D2a</strain>
    </source>
</reference>
<comment type="caution">
    <text evidence="2">The sequence shown here is derived from an EMBL/GenBank/DDBJ whole genome shotgun (WGS) entry which is preliminary data.</text>
</comment>
<evidence type="ECO:0000313" key="3">
    <source>
        <dbReference type="Proteomes" id="UP001525890"/>
    </source>
</evidence>
<gene>
    <name evidence="2" type="ORF">NG799_22445</name>
</gene>
<keyword evidence="1" id="KW-0472">Membrane</keyword>
<keyword evidence="3" id="KW-1185">Reference proteome</keyword>
<name>A0ABT2MX37_9CYAN</name>
<keyword evidence="1" id="KW-0812">Transmembrane</keyword>
<dbReference type="Proteomes" id="UP001525890">
    <property type="component" value="Unassembled WGS sequence"/>
</dbReference>
<feature type="transmembrane region" description="Helical" evidence="1">
    <location>
        <begin position="28"/>
        <end position="48"/>
    </location>
</feature>
<organism evidence="2 3">
    <name type="scientific">Laspinema palackyanum D2a</name>
    <dbReference type="NCBI Taxonomy" id="2953684"/>
    <lineage>
        <taxon>Bacteria</taxon>
        <taxon>Bacillati</taxon>
        <taxon>Cyanobacteriota</taxon>
        <taxon>Cyanophyceae</taxon>
        <taxon>Oscillatoriophycideae</taxon>
        <taxon>Oscillatoriales</taxon>
        <taxon>Laspinemataceae</taxon>
        <taxon>Laspinema</taxon>
        <taxon>Laspinema palackyanum</taxon>
    </lineage>
</organism>
<sequence length="94" mass="10492">MTPEHSVEPMQKLRLGSKRKIIWGHRPGFYYILSFLLSLWMRLMLWIMSGKLPPVAESFVTRVSDGSAAIATPVATAEKLGPPQSVMPVFSCCI</sequence>
<proteinExistence type="predicted"/>
<evidence type="ECO:0000256" key="1">
    <source>
        <dbReference type="SAM" id="Phobius"/>
    </source>
</evidence>
<protein>
    <submittedName>
        <fullName evidence="2">Uncharacterized protein</fullName>
    </submittedName>
</protein>
<evidence type="ECO:0000313" key="2">
    <source>
        <dbReference type="EMBL" id="MCT7969077.1"/>
    </source>
</evidence>